<protein>
    <submittedName>
        <fullName evidence="1">Uncharacterized protein</fullName>
    </submittedName>
</protein>
<name>A0A0L8HW95_OCTBM</name>
<organism evidence="1">
    <name type="scientific">Octopus bimaculoides</name>
    <name type="common">California two-spotted octopus</name>
    <dbReference type="NCBI Taxonomy" id="37653"/>
    <lineage>
        <taxon>Eukaryota</taxon>
        <taxon>Metazoa</taxon>
        <taxon>Spiralia</taxon>
        <taxon>Lophotrochozoa</taxon>
        <taxon>Mollusca</taxon>
        <taxon>Cephalopoda</taxon>
        <taxon>Coleoidea</taxon>
        <taxon>Octopodiformes</taxon>
        <taxon>Octopoda</taxon>
        <taxon>Incirrata</taxon>
        <taxon>Octopodidae</taxon>
        <taxon>Octopus</taxon>
    </lineage>
</organism>
<dbReference type="EMBL" id="KQ417146">
    <property type="protein sequence ID" value="KOF93503.1"/>
    <property type="molecule type" value="Genomic_DNA"/>
</dbReference>
<dbReference type="AlphaFoldDB" id="A0A0L8HW95"/>
<accession>A0A0L8HW95</accession>
<gene>
    <name evidence="1" type="ORF">OCBIM_22004287mg</name>
</gene>
<dbReference type="OrthoDB" id="10432146at2759"/>
<sequence>MLLLLELRRLQRRGFQLIRSTEQPAREINVKVAEHSTDTCTVNVVFGDIQRDTGQNRLFIAFNELKNTTYSVKVSGCKENIPTFQCAENILSCLLPQCEAGRKSVQLYDEKGSKEPLLTSSILIVTAESLVLDIFEYYKSCKSPGINYRAFTESKNIFKDLHGIYQETLSNLLRDTLNVSTTEDERPPLPERKHRIQLRPTANQISYSRRRAEIGQYVDYRGVPQIRIRNQRSNHQKLINRQKISSYLDNIVPPILPKRINERP</sequence>
<evidence type="ECO:0000313" key="1">
    <source>
        <dbReference type="EMBL" id="KOF93503.1"/>
    </source>
</evidence>
<proteinExistence type="predicted"/>
<reference evidence="1" key="1">
    <citation type="submission" date="2015-07" db="EMBL/GenBank/DDBJ databases">
        <title>MeaNS - Measles Nucleotide Surveillance Program.</title>
        <authorList>
            <person name="Tran T."/>
            <person name="Druce J."/>
        </authorList>
    </citation>
    <scope>NUCLEOTIDE SEQUENCE</scope>
    <source>
        <strain evidence="1">UCB-OBI-ISO-001</strain>
        <tissue evidence="1">Gonad</tissue>
    </source>
</reference>